<evidence type="ECO:0000256" key="1">
    <source>
        <dbReference type="SAM" id="SignalP"/>
    </source>
</evidence>
<feature type="signal peptide" evidence="1">
    <location>
        <begin position="1"/>
        <end position="19"/>
    </location>
</feature>
<organism evidence="3">
    <name type="scientific">Dyadobacter sp. 676</name>
    <dbReference type="NCBI Taxonomy" id="3088362"/>
    <lineage>
        <taxon>Bacteria</taxon>
        <taxon>Pseudomonadati</taxon>
        <taxon>Bacteroidota</taxon>
        <taxon>Cytophagia</taxon>
        <taxon>Cytophagales</taxon>
        <taxon>Spirosomataceae</taxon>
        <taxon>Dyadobacter</taxon>
    </lineage>
</organism>
<sequence length="1239" mass="132693">MKKIYKGCLITWITVMATATGFCQTGIVKTDRSAARGLVSFAAAAKLTGIGNAKHIDGYVEKTGTGSFLYPVGHKGIYRPFGADADGVTGAYFQDNPGTAALPAGGPFTTSSREGTVKAVSTTEYWDIDGTNASRITLTWNAASNVGTLTGNSLATLGIVGWNTATSRWEPVKAVVDEVAHQGGTSGLTAGSITTVQTVVPNSYSIYTLAALNSATLPTNYIGNLENVACTAISGWVWDQNYPDVALTVELVEGSTVLATARADQFRPDLKNNGIGTGNYGFTIPAPGALLDGAAHQLGIRVKGSSALITGSPKSLSCTLGGSFEGTDCYTLNGWAWDKNNPGDALTVVVREGNTTHTTAVANIFRQDLKNAGTGTGNYGFKIPLPAALRDGNTHQISVSLQNFAYTLPNSPRPVNCPVNQYAGRFENADCNYIQGWVWDKNYPNSALTVEVYEGNTVYATGVANIYREALKTAGYGTGNYVFKIPTPPALWDGRSHQLSVRVKGTATALPDSPRALSCSVNQYAGNFEWFDCESIKGWAWDKNAPGSAVEVELYEGTTVYASALANIYRDDLKANGTGTGNYGFRIPMPAALRDGRDHQVSIRVKGSSAVLTNSPRALNCPVNNYEGRMETPDCSFIQGWVWDKNFPTNALTVEIFEGTTVYATGTANIYRDALKAAGKGTGNYGFKIATPPALMDGKAHQVSIRVKGAAFTLTDSPRTLTCAANQYAGSFEWFDCEAIKGWAWDKNFPGNAVTVEVFEGTTVYASAVANTYREDLKNNGTGTGNYGFRIPMPAALKDGKNHNISIRVKGSATTLTNSPRAMNCPVNAYEGRFETAGCDFITGWVWDKNFPANALTVEVTEGTTVHATGVANIYRENLKAGGIGTGNYAFKIPTPASLMDGKAHQLTVRVKTTAFPLTDSPRPLTCAVNQYAGSFEWFDCESLKGWAWDKNFPNTAVTVELYEGSTVYATALANQYRDDLKNNGTGTGYYGFRLPMPAALKDGRNHALSIRVKGSATVLNNSPRTSNCPVNAYAGRMETPSCSYINGWVWDKNFPANALTVEVFEGTTVYATGVANIYREALKTSGIGTGNYVFKIATPAAIRDGKTRSVGVRVKGTTFTLTDSPRTMTCAAGGRMAAPGEDETEIAPNSRETDQAELTIAPNPTRGQVTAIFPLGNNQRADMAIFNLAGQQIWEGRTVGTGSTVRKSIDLSGYPDGTYLFQLRKGAMILNRRIILMK</sequence>
<dbReference type="EMBL" id="CP159289">
    <property type="protein sequence ID" value="XCH25503.1"/>
    <property type="molecule type" value="Genomic_DNA"/>
</dbReference>
<feature type="domain" description="Secretion system C-terminal sorting" evidence="2">
    <location>
        <begin position="1162"/>
        <end position="1231"/>
    </location>
</feature>
<dbReference type="Pfam" id="PF18962">
    <property type="entry name" value="Por_Secre_tail"/>
    <property type="match status" value="1"/>
</dbReference>
<gene>
    <name evidence="3" type="ORF">ABV298_03485</name>
</gene>
<dbReference type="RefSeq" id="WP_353720803.1">
    <property type="nucleotide sequence ID" value="NZ_CP159289.1"/>
</dbReference>
<keyword evidence="1" id="KW-0732">Signal</keyword>
<dbReference type="AlphaFoldDB" id="A0AAU8FMR1"/>
<dbReference type="NCBIfam" id="TIGR04183">
    <property type="entry name" value="Por_Secre_tail"/>
    <property type="match status" value="1"/>
</dbReference>
<name>A0AAU8FMR1_9BACT</name>
<accession>A0AAU8FMR1</accession>
<evidence type="ECO:0000313" key="3">
    <source>
        <dbReference type="EMBL" id="XCH25503.1"/>
    </source>
</evidence>
<proteinExistence type="predicted"/>
<reference evidence="3" key="1">
    <citation type="submission" date="2024-06" db="EMBL/GenBank/DDBJ databases">
        <title>Sequencing and assembly of the genome of Dyadobacter sp. strain 676, a symbiont of Cyamopsis tetragonoloba.</title>
        <authorList>
            <person name="Guro P."/>
            <person name="Sazanova A."/>
            <person name="Kuznetsova I."/>
            <person name="Belimov A."/>
            <person name="Safronova V."/>
        </authorList>
    </citation>
    <scope>NUCLEOTIDE SEQUENCE</scope>
    <source>
        <strain evidence="3">676</strain>
    </source>
</reference>
<evidence type="ECO:0000259" key="2">
    <source>
        <dbReference type="Pfam" id="PF18962"/>
    </source>
</evidence>
<feature type="chain" id="PRO_5043908053" evidence="1">
    <location>
        <begin position="20"/>
        <end position="1239"/>
    </location>
</feature>
<protein>
    <submittedName>
        <fullName evidence="3">T9SS type A sorting domain-containing protein</fullName>
    </submittedName>
</protein>
<dbReference type="InterPro" id="IPR026444">
    <property type="entry name" value="Secre_tail"/>
</dbReference>